<feature type="compositionally biased region" description="Basic and acidic residues" evidence="1">
    <location>
        <begin position="45"/>
        <end position="67"/>
    </location>
</feature>
<evidence type="ECO:0000313" key="2">
    <source>
        <dbReference type="EMBL" id="KAK2849646.1"/>
    </source>
</evidence>
<dbReference type="Proteomes" id="UP001187315">
    <property type="component" value="Unassembled WGS sequence"/>
</dbReference>
<proteinExistence type="predicted"/>
<evidence type="ECO:0000313" key="3">
    <source>
        <dbReference type="Proteomes" id="UP001187315"/>
    </source>
</evidence>
<feature type="compositionally biased region" description="Acidic residues" evidence="1">
    <location>
        <begin position="378"/>
        <end position="391"/>
    </location>
</feature>
<reference evidence="2" key="1">
    <citation type="submission" date="2023-08" db="EMBL/GenBank/DDBJ databases">
        <title>Pelteobagrus vachellii genome.</title>
        <authorList>
            <person name="Liu H."/>
        </authorList>
    </citation>
    <scope>NUCLEOTIDE SEQUENCE</scope>
    <source>
        <strain evidence="2">PRFRI_2022a</strain>
        <tissue evidence="2">Muscle</tissue>
    </source>
</reference>
<protein>
    <submittedName>
        <fullName evidence="2">Uncharacterized protein</fullName>
    </submittedName>
</protein>
<feature type="region of interest" description="Disordered" evidence="1">
    <location>
        <begin position="112"/>
        <end position="136"/>
    </location>
</feature>
<comment type="caution">
    <text evidence="2">The sequence shown here is derived from an EMBL/GenBank/DDBJ whole genome shotgun (WGS) entry which is preliminary data.</text>
</comment>
<feature type="region of interest" description="Disordered" evidence="1">
    <location>
        <begin position="152"/>
        <end position="219"/>
    </location>
</feature>
<feature type="region of interest" description="Disordered" evidence="1">
    <location>
        <begin position="274"/>
        <end position="454"/>
    </location>
</feature>
<feature type="compositionally biased region" description="Basic residues" evidence="1">
    <location>
        <begin position="335"/>
        <end position="344"/>
    </location>
</feature>
<name>A0AA88SV35_TACVA</name>
<feature type="compositionally biased region" description="Basic and acidic residues" evidence="1">
    <location>
        <begin position="274"/>
        <end position="312"/>
    </location>
</feature>
<feature type="compositionally biased region" description="Basic and acidic residues" evidence="1">
    <location>
        <begin position="181"/>
        <end position="203"/>
    </location>
</feature>
<evidence type="ECO:0000256" key="1">
    <source>
        <dbReference type="SAM" id="MobiDB-lite"/>
    </source>
</evidence>
<keyword evidence="3" id="KW-1185">Reference proteome</keyword>
<dbReference type="AlphaFoldDB" id="A0AA88SV35"/>
<feature type="compositionally biased region" description="Basic and acidic residues" evidence="1">
    <location>
        <begin position="392"/>
        <end position="412"/>
    </location>
</feature>
<organism evidence="2 3">
    <name type="scientific">Tachysurus vachellii</name>
    <name type="common">Darkbarbel catfish</name>
    <name type="synonym">Pelteobagrus vachellii</name>
    <dbReference type="NCBI Taxonomy" id="175792"/>
    <lineage>
        <taxon>Eukaryota</taxon>
        <taxon>Metazoa</taxon>
        <taxon>Chordata</taxon>
        <taxon>Craniata</taxon>
        <taxon>Vertebrata</taxon>
        <taxon>Euteleostomi</taxon>
        <taxon>Actinopterygii</taxon>
        <taxon>Neopterygii</taxon>
        <taxon>Teleostei</taxon>
        <taxon>Ostariophysi</taxon>
        <taxon>Siluriformes</taxon>
        <taxon>Bagridae</taxon>
        <taxon>Tachysurus</taxon>
    </lineage>
</organism>
<accession>A0AA88SV35</accession>
<sequence length="627" mass="72870">MLRHWKVGKEDDKTRGKRIKRLEILSWFEEEGREIERREEEIQKVIQKEEEEEKRRQEGDGCSEEKLPPYMTHRGLQTHRKRYPGVTQMVVQENDEKWTKIEGTITGRVKLSGDVDGVESTGHQDSITEDQDAPITAKRKLQLDGLREESNNYLKEIGLSTSTPSAPEESEMEEECQANNTRDEEHSAEQGRWREISEEESTRIRTAPDNSDTRNANGLVERRVKGTLYIEPEATALRRKEDQQMQEELVKSLNRLEQQLKHTEEIDAYAKRTLEKSSAEMEKRMRQIEEAIQREDDNLTELEKKENHRRWESNWPSSGRRKGQQEKPESPQQRKSGRPVRAPRRYGTEEDLPATVMEEPEDPAPETPEAPETSETPETQEDEDTPTEDPPPEERRPDETQEGRVPPEEHSDPCPAPPETTGWGSPRKEPPRQRSAHNRRIAGGNRKSGEKMTNMGQSRDILSDELGEWNLTHWDNPIPRQADYITMDRKWVAAREKQVYGPLNEEGVQIWVTYTKYHLMREVSYGLKVGNLEWHSLNTPMWKNMETITICAGTDRLWGDQPVKVEQLLEALPSARTGRQPRERGEVLVTSPLFPTKPLYVVQSHQGQKYTVLRGDREQRREPTHKK</sequence>
<feature type="region of interest" description="Disordered" evidence="1">
    <location>
        <begin position="45"/>
        <end position="83"/>
    </location>
</feature>
<gene>
    <name evidence="2" type="ORF">Q7C36_008429</name>
</gene>
<dbReference type="EMBL" id="JAVHJS010000008">
    <property type="protein sequence ID" value="KAK2849646.1"/>
    <property type="molecule type" value="Genomic_DNA"/>
</dbReference>